<proteinExistence type="predicted"/>
<protein>
    <submittedName>
        <fullName evidence="2">Uncharacterized conserved protein YjiS, DUF1127 family</fullName>
    </submittedName>
</protein>
<dbReference type="AlphaFoldDB" id="A0A1H3D147"/>
<gene>
    <name evidence="2" type="ORF">SAMN05444336_10764</name>
</gene>
<dbReference type="InterPro" id="IPR009506">
    <property type="entry name" value="YjiS-like"/>
</dbReference>
<evidence type="ECO:0000313" key="2">
    <source>
        <dbReference type="EMBL" id="SDX60095.1"/>
    </source>
</evidence>
<dbReference type="RefSeq" id="WP_176954790.1">
    <property type="nucleotide sequence ID" value="NZ_FNMZ01000007.1"/>
</dbReference>
<organism evidence="2 3">
    <name type="scientific">Albimonas donghaensis</name>
    <dbReference type="NCBI Taxonomy" id="356660"/>
    <lineage>
        <taxon>Bacteria</taxon>
        <taxon>Pseudomonadati</taxon>
        <taxon>Pseudomonadota</taxon>
        <taxon>Alphaproteobacteria</taxon>
        <taxon>Rhodobacterales</taxon>
        <taxon>Paracoccaceae</taxon>
        <taxon>Albimonas</taxon>
    </lineage>
</organism>
<feature type="domain" description="YjiS-like" evidence="1">
    <location>
        <begin position="22"/>
        <end position="55"/>
    </location>
</feature>
<dbReference type="EMBL" id="FNMZ01000007">
    <property type="protein sequence ID" value="SDX60095.1"/>
    <property type="molecule type" value="Genomic_DNA"/>
</dbReference>
<evidence type="ECO:0000259" key="1">
    <source>
        <dbReference type="Pfam" id="PF06568"/>
    </source>
</evidence>
<dbReference type="Proteomes" id="UP000199118">
    <property type="component" value="Unassembled WGS sequence"/>
</dbReference>
<accession>A0A1H3D147</accession>
<name>A0A1H3D147_9RHOB</name>
<evidence type="ECO:0000313" key="3">
    <source>
        <dbReference type="Proteomes" id="UP000199118"/>
    </source>
</evidence>
<keyword evidence="3" id="KW-1185">Reference proteome</keyword>
<dbReference type="STRING" id="356660.SAMN05444336_10764"/>
<dbReference type="Pfam" id="PF06568">
    <property type="entry name" value="YjiS-like"/>
    <property type="match status" value="1"/>
</dbReference>
<reference evidence="2 3" key="1">
    <citation type="submission" date="2016-10" db="EMBL/GenBank/DDBJ databases">
        <authorList>
            <person name="de Groot N.N."/>
        </authorList>
    </citation>
    <scope>NUCLEOTIDE SEQUENCE [LARGE SCALE GENOMIC DNA]</scope>
    <source>
        <strain evidence="2 3">DSM 17890</strain>
    </source>
</reference>
<sequence>MTHTVAVTGSAAALRGVSFGALLARVACWTETAKQRRALARLSPDQLRDIGLERGVASFEAERPFWEPTSTGR</sequence>